<keyword evidence="4" id="KW-0539">Nucleus</keyword>
<evidence type="ECO:0000313" key="7">
    <source>
        <dbReference type="EMBL" id="KAL0908458.1"/>
    </source>
</evidence>
<protein>
    <recommendedName>
        <fullName evidence="6">TFIIS central domain-containing protein</fullName>
    </recommendedName>
</protein>
<reference evidence="7 8" key="1">
    <citation type="journal article" date="2024" name="Plant Biotechnol. J.">
        <title>Dendrobium thyrsiflorum genome and its molecular insights into genes involved in important horticultural traits.</title>
        <authorList>
            <person name="Chen B."/>
            <person name="Wang J.Y."/>
            <person name="Zheng P.J."/>
            <person name="Li K.L."/>
            <person name="Liang Y.M."/>
            <person name="Chen X.F."/>
            <person name="Zhang C."/>
            <person name="Zhao X."/>
            <person name="He X."/>
            <person name="Zhang G.Q."/>
            <person name="Liu Z.J."/>
            <person name="Xu Q."/>
        </authorList>
    </citation>
    <scope>NUCLEOTIDE SEQUENCE [LARGE SCALE GENOMIC DNA]</scope>
    <source>
        <strain evidence="7">GZMU011</strain>
    </source>
</reference>
<organism evidence="7 8">
    <name type="scientific">Dendrobium thyrsiflorum</name>
    <name type="common">Pinecone-like raceme dendrobium</name>
    <name type="synonym">Orchid</name>
    <dbReference type="NCBI Taxonomy" id="117978"/>
    <lineage>
        <taxon>Eukaryota</taxon>
        <taxon>Viridiplantae</taxon>
        <taxon>Streptophyta</taxon>
        <taxon>Embryophyta</taxon>
        <taxon>Tracheophyta</taxon>
        <taxon>Spermatophyta</taxon>
        <taxon>Magnoliopsida</taxon>
        <taxon>Liliopsida</taxon>
        <taxon>Asparagales</taxon>
        <taxon>Orchidaceae</taxon>
        <taxon>Epidendroideae</taxon>
        <taxon>Malaxideae</taxon>
        <taxon>Dendrobiinae</taxon>
        <taxon>Dendrobium</taxon>
    </lineage>
</organism>
<dbReference type="PANTHER" id="PTHR11477">
    <property type="entry name" value="TRANSCRIPTION FACTOR S-II ZINC FINGER DOMAIN-CONTAINING PROTEIN"/>
    <property type="match status" value="1"/>
</dbReference>
<dbReference type="GO" id="GO:0008270">
    <property type="term" value="F:zinc ion binding"/>
    <property type="evidence" value="ECO:0007669"/>
    <property type="project" value="UniProtKB-KW"/>
</dbReference>
<name>A0ABD0UE60_DENTH</name>
<evidence type="ECO:0000256" key="1">
    <source>
        <dbReference type="ARBA" id="ARBA00022723"/>
    </source>
</evidence>
<keyword evidence="1" id="KW-0479">Metal-binding</keyword>
<feature type="region of interest" description="Disordered" evidence="5">
    <location>
        <begin position="217"/>
        <end position="284"/>
    </location>
</feature>
<evidence type="ECO:0000256" key="2">
    <source>
        <dbReference type="ARBA" id="ARBA00022771"/>
    </source>
</evidence>
<keyword evidence="3" id="KW-0862">Zinc</keyword>
<dbReference type="SUPFAM" id="SSF46942">
    <property type="entry name" value="Elongation factor TFIIS domain 2"/>
    <property type="match status" value="1"/>
</dbReference>
<dbReference type="Gene3D" id="1.10.472.30">
    <property type="entry name" value="Transcription elongation factor S-II, central domain"/>
    <property type="match status" value="1"/>
</dbReference>
<evidence type="ECO:0000259" key="6">
    <source>
        <dbReference type="PROSITE" id="PS51321"/>
    </source>
</evidence>
<evidence type="ECO:0000256" key="3">
    <source>
        <dbReference type="ARBA" id="ARBA00022833"/>
    </source>
</evidence>
<dbReference type="AlphaFoldDB" id="A0ABD0UE60"/>
<dbReference type="SMART" id="SM00510">
    <property type="entry name" value="TFS2M"/>
    <property type="match status" value="1"/>
</dbReference>
<dbReference type="InterPro" id="IPR036575">
    <property type="entry name" value="TFIIS_cen_dom_sf"/>
</dbReference>
<accession>A0ABD0UE60</accession>
<dbReference type="Proteomes" id="UP001552299">
    <property type="component" value="Unassembled WGS sequence"/>
</dbReference>
<dbReference type="InterPro" id="IPR003618">
    <property type="entry name" value="TFIIS_cen_dom"/>
</dbReference>
<comment type="caution">
    <text evidence="7">The sequence shown here is derived from an EMBL/GenBank/DDBJ whole genome shotgun (WGS) entry which is preliminary data.</text>
</comment>
<sequence>MRSKSESMKVEKFASKRCLVSEKFSKIDSVKIEKTMKDESGSESSEKRNRVVETIKVEKFLKEEKQTSVSKKPLIPTGPPKFTSMVKCNDPMRDKLREQLAEAFSKVLAEASEDARDEVRIIVDDISACGPISVAVTVESTMFEKLGRSNGTQKVKYRSIMFNLKDSNNTDLRRKVLLGHIMPEKLVSMTAEEMASDERKSSNKQIQEKALFECERGGPPKIATSEAKININKEAKKKRTMRNGTDPVDKGKRERCQSPLSNRVEVLWAKPPGRSPRCCKSSKT</sequence>
<evidence type="ECO:0000256" key="4">
    <source>
        <dbReference type="ARBA" id="ARBA00023242"/>
    </source>
</evidence>
<feature type="domain" description="TFIIS central" evidence="6">
    <location>
        <begin position="92"/>
        <end position="222"/>
    </location>
</feature>
<dbReference type="EMBL" id="JANQDX010000017">
    <property type="protein sequence ID" value="KAL0908458.1"/>
    <property type="molecule type" value="Genomic_DNA"/>
</dbReference>
<dbReference type="PANTHER" id="PTHR11477:SF0">
    <property type="entry name" value="IP08861P-RELATED"/>
    <property type="match status" value="1"/>
</dbReference>
<keyword evidence="8" id="KW-1185">Reference proteome</keyword>
<dbReference type="PROSITE" id="PS51321">
    <property type="entry name" value="TFIIS_CENTRAL"/>
    <property type="match status" value="1"/>
</dbReference>
<evidence type="ECO:0000256" key="5">
    <source>
        <dbReference type="SAM" id="MobiDB-lite"/>
    </source>
</evidence>
<gene>
    <name evidence="7" type="ORF">M5K25_022954</name>
</gene>
<evidence type="ECO:0000313" key="8">
    <source>
        <dbReference type="Proteomes" id="UP001552299"/>
    </source>
</evidence>
<dbReference type="Pfam" id="PF07500">
    <property type="entry name" value="TFIIS_M"/>
    <property type="match status" value="1"/>
</dbReference>
<proteinExistence type="predicted"/>
<feature type="compositionally biased region" description="Basic and acidic residues" evidence="5">
    <location>
        <begin position="247"/>
        <end position="256"/>
    </location>
</feature>
<keyword evidence="2" id="KW-0863">Zinc-finger</keyword>